<dbReference type="Gene3D" id="2.160.20.80">
    <property type="entry name" value="E3 ubiquitin-protein ligase SopA"/>
    <property type="match status" value="1"/>
</dbReference>
<reference evidence="1" key="1">
    <citation type="submission" date="2020-09" db="EMBL/GenBank/DDBJ databases">
        <title>Genome-Enabled Discovery of Anthraquinone Biosynthesis in Senna tora.</title>
        <authorList>
            <person name="Kang S.-H."/>
            <person name="Pandey R.P."/>
            <person name="Lee C.-M."/>
            <person name="Sim J.-S."/>
            <person name="Jeong J.-T."/>
            <person name="Choi B.-S."/>
            <person name="Jung M."/>
            <person name="Ginzburg D."/>
            <person name="Zhao K."/>
            <person name="Won S.Y."/>
            <person name="Oh T.-J."/>
            <person name="Yu Y."/>
            <person name="Kim N.-H."/>
            <person name="Lee O.R."/>
            <person name="Lee T.-H."/>
            <person name="Bashyal P."/>
            <person name="Kim T.-S."/>
            <person name="Lee W.-H."/>
            <person name="Kawkins C."/>
            <person name="Kim C.-K."/>
            <person name="Kim J.S."/>
            <person name="Ahn B.O."/>
            <person name="Rhee S.Y."/>
            <person name="Sohng J.K."/>
        </authorList>
    </citation>
    <scope>NUCLEOTIDE SEQUENCE</scope>
    <source>
        <tissue evidence="1">Leaf</tissue>
    </source>
</reference>
<dbReference type="SUPFAM" id="SSF141571">
    <property type="entry name" value="Pentapeptide repeat-like"/>
    <property type="match status" value="1"/>
</dbReference>
<gene>
    <name evidence="1" type="ORF">G2W53_017877</name>
</gene>
<protein>
    <submittedName>
        <fullName evidence="1">Thylakoid lumenal 15 kDa protein 1, chloroplastic isoform X2</fullName>
    </submittedName>
</protein>
<evidence type="ECO:0000313" key="2">
    <source>
        <dbReference type="Proteomes" id="UP000634136"/>
    </source>
</evidence>
<evidence type="ECO:0000313" key="1">
    <source>
        <dbReference type="EMBL" id="KAF7826713.1"/>
    </source>
</evidence>
<dbReference type="PANTHER" id="PTHR47200:SF2">
    <property type="entry name" value="THYLAKOID LUMENAL 15 KDA PROTEIN 1, CHLOROPLASTIC"/>
    <property type="match status" value="1"/>
</dbReference>
<dbReference type="InterPro" id="IPR044213">
    <property type="entry name" value="At2g44920-like"/>
</dbReference>
<name>A0A834WMW0_9FABA</name>
<organism evidence="1 2">
    <name type="scientific">Senna tora</name>
    <dbReference type="NCBI Taxonomy" id="362788"/>
    <lineage>
        <taxon>Eukaryota</taxon>
        <taxon>Viridiplantae</taxon>
        <taxon>Streptophyta</taxon>
        <taxon>Embryophyta</taxon>
        <taxon>Tracheophyta</taxon>
        <taxon>Spermatophyta</taxon>
        <taxon>Magnoliopsida</taxon>
        <taxon>eudicotyledons</taxon>
        <taxon>Gunneridae</taxon>
        <taxon>Pentapetalae</taxon>
        <taxon>rosids</taxon>
        <taxon>fabids</taxon>
        <taxon>Fabales</taxon>
        <taxon>Fabaceae</taxon>
        <taxon>Caesalpinioideae</taxon>
        <taxon>Cassia clade</taxon>
        <taxon>Senna</taxon>
    </lineage>
</organism>
<dbReference type="GO" id="GO:0009534">
    <property type="term" value="C:chloroplast thylakoid"/>
    <property type="evidence" value="ECO:0007669"/>
    <property type="project" value="TreeGrafter"/>
</dbReference>
<proteinExistence type="predicted"/>
<dbReference type="PANTHER" id="PTHR47200">
    <property type="entry name" value="THYLAKOID LUMENAL 15 KDA PROTEIN 1, CHLOROPLASTIC"/>
    <property type="match status" value="1"/>
</dbReference>
<sequence length="85" mass="9677">MTPTRRRESATTSDTGNQFLQKSILRQANFKGAKLLGASFFDADLTATDPLYERLSFYHLEIEIVSLIPVIALIRNCETETHFKQ</sequence>
<accession>A0A834WMW0</accession>
<dbReference type="EMBL" id="JAAIUW010000006">
    <property type="protein sequence ID" value="KAF7826713.1"/>
    <property type="molecule type" value="Genomic_DNA"/>
</dbReference>
<keyword evidence="2" id="KW-1185">Reference proteome</keyword>
<dbReference type="InterPro" id="IPR001646">
    <property type="entry name" value="5peptide_repeat"/>
</dbReference>
<dbReference type="Proteomes" id="UP000634136">
    <property type="component" value="Unassembled WGS sequence"/>
</dbReference>
<comment type="caution">
    <text evidence="1">The sequence shown here is derived from an EMBL/GenBank/DDBJ whole genome shotgun (WGS) entry which is preliminary data.</text>
</comment>
<dbReference type="AlphaFoldDB" id="A0A834WMW0"/>
<dbReference type="Pfam" id="PF00805">
    <property type="entry name" value="Pentapeptide"/>
    <property type="match status" value="1"/>
</dbReference>